<feature type="chain" id="PRO_5029837214" description="Secreted protein" evidence="1">
    <location>
        <begin position="16"/>
        <end position="135"/>
    </location>
</feature>
<evidence type="ECO:0000256" key="1">
    <source>
        <dbReference type="SAM" id="SignalP"/>
    </source>
</evidence>
<organism evidence="2 3">
    <name type="scientific">Rousettus aegyptiacus</name>
    <name type="common">Egyptian fruit bat</name>
    <name type="synonym">Pteropus aegyptiacus</name>
    <dbReference type="NCBI Taxonomy" id="9407"/>
    <lineage>
        <taxon>Eukaryota</taxon>
        <taxon>Metazoa</taxon>
        <taxon>Chordata</taxon>
        <taxon>Craniata</taxon>
        <taxon>Vertebrata</taxon>
        <taxon>Euteleostomi</taxon>
        <taxon>Mammalia</taxon>
        <taxon>Eutheria</taxon>
        <taxon>Laurasiatheria</taxon>
        <taxon>Chiroptera</taxon>
        <taxon>Yinpterochiroptera</taxon>
        <taxon>Pteropodoidea</taxon>
        <taxon>Pteropodidae</taxon>
        <taxon>Rousettinae</taxon>
        <taxon>Rousettus</taxon>
    </lineage>
</organism>
<dbReference type="Proteomes" id="UP000593571">
    <property type="component" value="Unassembled WGS sequence"/>
</dbReference>
<proteinExistence type="predicted"/>
<reference evidence="2 3" key="1">
    <citation type="journal article" date="2020" name="Nature">
        <title>Six reference-quality genomes reveal evolution of bat adaptations.</title>
        <authorList>
            <person name="Jebb D."/>
            <person name="Huang Z."/>
            <person name="Pippel M."/>
            <person name="Hughes G.M."/>
            <person name="Lavrichenko K."/>
            <person name="Devanna P."/>
            <person name="Winkler S."/>
            <person name="Jermiin L.S."/>
            <person name="Skirmuntt E.C."/>
            <person name="Katzourakis A."/>
            <person name="Burkitt-Gray L."/>
            <person name="Ray D.A."/>
            <person name="Sullivan K.A.M."/>
            <person name="Roscito J.G."/>
            <person name="Kirilenko B.M."/>
            <person name="Davalos L.M."/>
            <person name="Corthals A.P."/>
            <person name="Power M.L."/>
            <person name="Jones G."/>
            <person name="Ransome R.D."/>
            <person name="Dechmann D.K.N."/>
            <person name="Locatelli A.G."/>
            <person name="Puechmaille S.J."/>
            <person name="Fedrigo O."/>
            <person name="Jarvis E.D."/>
            <person name="Hiller M."/>
            <person name="Vernes S.C."/>
            <person name="Myers E.W."/>
            <person name="Teeling E.C."/>
        </authorList>
    </citation>
    <scope>NUCLEOTIDE SEQUENCE [LARGE SCALE GENOMIC DNA]</scope>
    <source>
        <strain evidence="2">MRouAeg1</strain>
        <tissue evidence="2">Muscle</tissue>
    </source>
</reference>
<sequence length="135" mass="14496">MRLFWCPLPLCFGEALVCLGGGDVEYFENYSFLVEVEGIGNPRARSLPILGREADGGTWICGVGGKGVSVCTCGAVQRAGTPGTFTGQPSRAGTRQEFLAVAMFVFWALRDSVLAPNGCSPFPKFYFIFPMAQAL</sequence>
<evidence type="ECO:0000313" key="3">
    <source>
        <dbReference type="Proteomes" id="UP000593571"/>
    </source>
</evidence>
<evidence type="ECO:0008006" key="4">
    <source>
        <dbReference type="Google" id="ProtNLM"/>
    </source>
</evidence>
<gene>
    <name evidence="2" type="ORF">HJG63_010941</name>
</gene>
<feature type="signal peptide" evidence="1">
    <location>
        <begin position="1"/>
        <end position="15"/>
    </location>
</feature>
<accession>A0A7J8HRT8</accession>
<evidence type="ECO:0000313" key="2">
    <source>
        <dbReference type="EMBL" id="KAF6474788.1"/>
    </source>
</evidence>
<keyword evidence="3" id="KW-1185">Reference proteome</keyword>
<name>A0A7J8HRT8_ROUAE</name>
<dbReference type="EMBL" id="JACASE010000004">
    <property type="protein sequence ID" value="KAF6474788.1"/>
    <property type="molecule type" value="Genomic_DNA"/>
</dbReference>
<protein>
    <recommendedName>
        <fullName evidence="4">Secreted protein</fullName>
    </recommendedName>
</protein>
<dbReference type="AlphaFoldDB" id="A0A7J8HRT8"/>
<comment type="caution">
    <text evidence="2">The sequence shown here is derived from an EMBL/GenBank/DDBJ whole genome shotgun (WGS) entry which is preliminary data.</text>
</comment>
<keyword evidence="1" id="KW-0732">Signal</keyword>